<dbReference type="GeneID" id="2870224"/>
<dbReference type="InParanoid" id="Q5AYU5"/>
<evidence type="ECO:0000313" key="2">
    <source>
        <dbReference type="EMBL" id="CBF70935.1"/>
    </source>
</evidence>
<dbReference type="Proteomes" id="UP000000560">
    <property type="component" value="Chromosome I"/>
</dbReference>
<dbReference type="KEGG" id="ani:ANIA_06535"/>
<name>Q5AYU5_EMENI</name>
<dbReference type="HOGENOM" id="CLU_071125_1_0_1"/>
<feature type="chain" id="PRO_5010332147" evidence="1">
    <location>
        <begin position="19"/>
        <end position="216"/>
    </location>
</feature>
<evidence type="ECO:0000313" key="3">
    <source>
        <dbReference type="Proteomes" id="UP000000560"/>
    </source>
</evidence>
<proteinExistence type="predicted"/>
<evidence type="ECO:0000256" key="1">
    <source>
        <dbReference type="SAM" id="SignalP"/>
    </source>
</evidence>
<dbReference type="EMBL" id="BN001301">
    <property type="protein sequence ID" value="CBF70935.1"/>
    <property type="molecule type" value="Genomic_DNA"/>
</dbReference>
<protein>
    <submittedName>
        <fullName evidence="2">Uncharacterized protein</fullName>
    </submittedName>
</protein>
<dbReference type="AlphaFoldDB" id="Q5AYU5"/>
<dbReference type="eggNOG" id="ENOG502SPR5">
    <property type="taxonomic scope" value="Eukaryota"/>
</dbReference>
<accession>Q5AYU5</accession>
<feature type="signal peptide" evidence="1">
    <location>
        <begin position="1"/>
        <end position="18"/>
    </location>
</feature>
<accession>C8V0L7</accession>
<keyword evidence="3" id="KW-1185">Reference proteome</keyword>
<gene>
    <name evidence="2" type="ORF">ANIA_06535</name>
</gene>
<dbReference type="GO" id="GO:0005576">
    <property type="term" value="C:extracellular region"/>
    <property type="evidence" value="ECO:0000314"/>
    <property type="project" value="AspGD"/>
</dbReference>
<keyword evidence="1" id="KW-0732">Signal</keyword>
<dbReference type="RefSeq" id="XP_664139.1">
    <property type="nucleotide sequence ID" value="XM_659047.1"/>
</dbReference>
<organism evidence="2 3">
    <name type="scientific">Emericella nidulans (strain FGSC A4 / ATCC 38163 / CBS 112.46 / NRRL 194 / M139)</name>
    <name type="common">Aspergillus nidulans</name>
    <dbReference type="NCBI Taxonomy" id="227321"/>
    <lineage>
        <taxon>Eukaryota</taxon>
        <taxon>Fungi</taxon>
        <taxon>Dikarya</taxon>
        <taxon>Ascomycota</taxon>
        <taxon>Pezizomycotina</taxon>
        <taxon>Eurotiomycetes</taxon>
        <taxon>Eurotiomycetidae</taxon>
        <taxon>Eurotiales</taxon>
        <taxon>Aspergillaceae</taxon>
        <taxon>Aspergillus</taxon>
        <taxon>Aspergillus subgen. Nidulantes</taxon>
    </lineage>
</organism>
<reference evidence="3" key="2">
    <citation type="journal article" date="2009" name="Fungal Genet. Biol.">
        <title>The 2008 update of the Aspergillus nidulans genome annotation: a community effort.</title>
        <authorList>
            <person name="Wortman J.R."/>
            <person name="Gilsenan J.M."/>
            <person name="Joardar V."/>
            <person name="Deegan J."/>
            <person name="Clutterbuck J."/>
            <person name="Andersen M.R."/>
            <person name="Archer D."/>
            <person name="Bencina M."/>
            <person name="Braus G."/>
            <person name="Coutinho P."/>
            <person name="von Dohren H."/>
            <person name="Doonan J."/>
            <person name="Driessen A.J."/>
            <person name="Durek P."/>
            <person name="Espeso E."/>
            <person name="Fekete E."/>
            <person name="Flipphi M."/>
            <person name="Estrada C.G."/>
            <person name="Geysens S."/>
            <person name="Goldman G."/>
            <person name="de Groot P.W."/>
            <person name="Hansen K."/>
            <person name="Harris S.D."/>
            <person name="Heinekamp T."/>
            <person name="Helmstaedt K."/>
            <person name="Henrissat B."/>
            <person name="Hofmann G."/>
            <person name="Homan T."/>
            <person name="Horio T."/>
            <person name="Horiuchi H."/>
            <person name="James S."/>
            <person name="Jones M."/>
            <person name="Karaffa L."/>
            <person name="Karanyi Z."/>
            <person name="Kato M."/>
            <person name="Keller N."/>
            <person name="Kelly D.E."/>
            <person name="Kiel J.A."/>
            <person name="Kim J.M."/>
            <person name="van der Klei I.J."/>
            <person name="Klis F.M."/>
            <person name="Kovalchuk A."/>
            <person name="Krasevec N."/>
            <person name="Kubicek C.P."/>
            <person name="Liu B."/>
            <person name="Maccabe A."/>
            <person name="Meyer V."/>
            <person name="Mirabito P."/>
            <person name="Miskei M."/>
            <person name="Mos M."/>
            <person name="Mullins J."/>
            <person name="Nelson D.R."/>
            <person name="Nielsen J."/>
            <person name="Oakley B.R."/>
            <person name="Osmani S.A."/>
            <person name="Pakula T."/>
            <person name="Paszewski A."/>
            <person name="Paulsen I."/>
            <person name="Pilsyk S."/>
            <person name="Pocsi I."/>
            <person name="Punt P.J."/>
            <person name="Ram A.F."/>
            <person name="Ren Q."/>
            <person name="Robellet X."/>
            <person name="Robson G."/>
            <person name="Seiboth B."/>
            <person name="van Solingen P."/>
            <person name="Specht T."/>
            <person name="Sun J."/>
            <person name="Taheri-Talesh N."/>
            <person name="Takeshita N."/>
            <person name="Ussery D."/>
            <person name="vanKuyk P.A."/>
            <person name="Visser H."/>
            <person name="van de Vondervoort P.J."/>
            <person name="de Vries R.P."/>
            <person name="Walton J."/>
            <person name="Xiang X."/>
            <person name="Xiong Y."/>
            <person name="Zeng A.P."/>
            <person name="Brandt B.W."/>
            <person name="Cornell M.J."/>
            <person name="van den Hondel C.A."/>
            <person name="Visser J."/>
            <person name="Oliver S.G."/>
            <person name="Turner G."/>
        </authorList>
    </citation>
    <scope>GENOME REANNOTATION</scope>
    <source>
        <strain evidence="3">FGSC A4 / ATCC 38163 / CBS 112.46 / NRRL 194 / M139</strain>
    </source>
</reference>
<reference evidence="3" key="1">
    <citation type="journal article" date="2005" name="Nature">
        <title>Sequencing of Aspergillus nidulans and comparative analysis with A. fumigatus and A. oryzae.</title>
        <authorList>
            <person name="Galagan J.E."/>
            <person name="Calvo S.E."/>
            <person name="Cuomo C."/>
            <person name="Ma L.J."/>
            <person name="Wortman J.R."/>
            <person name="Batzoglou S."/>
            <person name="Lee S.I."/>
            <person name="Basturkmen M."/>
            <person name="Spevak C.C."/>
            <person name="Clutterbuck J."/>
            <person name="Kapitonov V."/>
            <person name="Jurka J."/>
            <person name="Scazzocchio C."/>
            <person name="Farman M."/>
            <person name="Butler J."/>
            <person name="Purcell S."/>
            <person name="Harris S."/>
            <person name="Braus G.H."/>
            <person name="Draht O."/>
            <person name="Busch S."/>
            <person name="D'Enfert C."/>
            <person name="Bouchier C."/>
            <person name="Goldman G.H."/>
            <person name="Bell-Pedersen D."/>
            <person name="Griffiths-Jones S."/>
            <person name="Doonan J.H."/>
            <person name="Yu J."/>
            <person name="Vienken K."/>
            <person name="Pain A."/>
            <person name="Freitag M."/>
            <person name="Selker E.U."/>
            <person name="Archer D.B."/>
            <person name="Penalva M.A."/>
            <person name="Oakley B.R."/>
            <person name="Momany M."/>
            <person name="Tanaka T."/>
            <person name="Kumagai T."/>
            <person name="Asai K."/>
            <person name="Machida M."/>
            <person name="Nierman W.C."/>
            <person name="Denning D.W."/>
            <person name="Caddick M."/>
            <person name="Hynes M."/>
            <person name="Paoletti M."/>
            <person name="Fischer R."/>
            <person name="Miller B."/>
            <person name="Dyer P."/>
            <person name="Sachs M.S."/>
            <person name="Osmani S.A."/>
            <person name="Birren B.W."/>
        </authorList>
    </citation>
    <scope>NUCLEOTIDE SEQUENCE [LARGE SCALE GENOMIC DNA]</scope>
    <source>
        <strain evidence="3">FGSC A4 / ATCC 38163 / CBS 112.46 / NRRL 194 / M139</strain>
    </source>
</reference>
<dbReference type="VEuPathDB" id="FungiDB:AN6535"/>
<dbReference type="OrthoDB" id="2349272at2759"/>
<dbReference type="OMA" id="GSGPWFY"/>
<sequence>MKFNTLILPFLAATLAGASPCQPAPPSNSPSTTVTPAQILAIAPKSQSCANATDFVSECATASQAAPALSAAFKKYGLTNKAEQAAVLGIIAFESGEFRYNKNHFPSPGVEGKGTRNMQSVDFNKKYAASIPEIADRFEEIQDQPGPVLDLLLEDPVRDFGSGVWFLTTQCEESVREGLRNNGEQGWEGFIVDCVGTDANDERKGYWTSAVKALGA</sequence>